<dbReference type="GeneID" id="89923613"/>
<proteinExistence type="predicted"/>
<organism evidence="3 4">
    <name type="scientific">Saxophila tyrrhenica</name>
    <dbReference type="NCBI Taxonomy" id="1690608"/>
    <lineage>
        <taxon>Eukaryota</taxon>
        <taxon>Fungi</taxon>
        <taxon>Dikarya</taxon>
        <taxon>Ascomycota</taxon>
        <taxon>Pezizomycotina</taxon>
        <taxon>Dothideomycetes</taxon>
        <taxon>Dothideomycetidae</taxon>
        <taxon>Mycosphaerellales</taxon>
        <taxon>Extremaceae</taxon>
        <taxon>Saxophila</taxon>
    </lineage>
</organism>
<dbReference type="RefSeq" id="XP_064662280.1">
    <property type="nucleotide sequence ID" value="XM_064799525.1"/>
</dbReference>
<comment type="caution">
    <text evidence="3">The sequence shown here is derived from an EMBL/GenBank/DDBJ whole genome shotgun (WGS) entry which is preliminary data.</text>
</comment>
<sequence>MSEREICEETATPAPPQVLPRKRAASTELENASSSKAARKYTGPEYENMSVEKKLETSESEHYDAGMYMMVLHQKNQRAEQKIQHLEELLKTTNPDISKLREQYKAKLDQEVEKMKAKDDKAKKLNRGLLTDLNKKDVEIGNLLASNGHLLAGNNHKDLVIEGLSYRVSDAYHQASEQQNAFQELREDLNDHINKAAETHLEYNNKLQHEIRRYNLISNKATEMKIELVRERMSMFTLIESDGRKDEEMRGLQMKLEMMEEGYGG</sequence>
<evidence type="ECO:0000256" key="2">
    <source>
        <dbReference type="SAM" id="MobiDB-lite"/>
    </source>
</evidence>
<reference evidence="3 4" key="1">
    <citation type="submission" date="2023-08" db="EMBL/GenBank/DDBJ databases">
        <title>Black Yeasts Isolated from many extreme environments.</title>
        <authorList>
            <person name="Coleine C."/>
            <person name="Stajich J.E."/>
            <person name="Selbmann L."/>
        </authorList>
    </citation>
    <scope>NUCLEOTIDE SEQUENCE [LARGE SCALE GENOMIC DNA]</scope>
    <source>
        <strain evidence="3 4">CCFEE 5935</strain>
    </source>
</reference>
<accession>A0AAV9PIP3</accession>
<feature type="region of interest" description="Disordered" evidence="2">
    <location>
        <begin position="1"/>
        <end position="53"/>
    </location>
</feature>
<protein>
    <submittedName>
        <fullName evidence="3">Uncharacterized protein</fullName>
    </submittedName>
</protein>
<gene>
    <name evidence="3" type="ORF">LTR77_002266</name>
</gene>
<keyword evidence="1" id="KW-0175">Coiled coil</keyword>
<evidence type="ECO:0000313" key="4">
    <source>
        <dbReference type="Proteomes" id="UP001337655"/>
    </source>
</evidence>
<evidence type="ECO:0000313" key="3">
    <source>
        <dbReference type="EMBL" id="KAK5173585.1"/>
    </source>
</evidence>
<dbReference type="EMBL" id="JAVRRT010000003">
    <property type="protein sequence ID" value="KAK5173585.1"/>
    <property type="molecule type" value="Genomic_DNA"/>
</dbReference>
<name>A0AAV9PIP3_9PEZI</name>
<feature type="coiled-coil region" evidence="1">
    <location>
        <begin position="69"/>
        <end position="125"/>
    </location>
</feature>
<evidence type="ECO:0000256" key="1">
    <source>
        <dbReference type="SAM" id="Coils"/>
    </source>
</evidence>
<dbReference type="Proteomes" id="UP001337655">
    <property type="component" value="Unassembled WGS sequence"/>
</dbReference>
<keyword evidence="4" id="KW-1185">Reference proteome</keyword>
<dbReference type="AlphaFoldDB" id="A0AAV9PIP3"/>